<dbReference type="InterPro" id="IPR036390">
    <property type="entry name" value="WH_DNA-bd_sf"/>
</dbReference>
<evidence type="ECO:0000259" key="4">
    <source>
        <dbReference type="PROSITE" id="PS51118"/>
    </source>
</evidence>
<keyword evidence="1" id="KW-0805">Transcription regulation</keyword>
<accession>A0A238WI83</accession>
<evidence type="ECO:0000256" key="1">
    <source>
        <dbReference type="ARBA" id="ARBA00023015"/>
    </source>
</evidence>
<dbReference type="AlphaFoldDB" id="A0A238WI83"/>
<dbReference type="SUPFAM" id="SSF46785">
    <property type="entry name" value="Winged helix' DNA-binding domain"/>
    <property type="match status" value="1"/>
</dbReference>
<evidence type="ECO:0000256" key="3">
    <source>
        <dbReference type="ARBA" id="ARBA00023163"/>
    </source>
</evidence>
<dbReference type="EMBL" id="FZNK01000002">
    <property type="protein sequence ID" value="SNR46260.1"/>
    <property type="molecule type" value="Genomic_DNA"/>
</dbReference>
<name>A0A238WI83_HALEZ</name>
<sequence>MSTDSEPLEVWCAGSDWCPITTTATLIGKKWHPVVIHRLLENGPLGFNALKEEVDGISGKVQSDVLEDLEENGFIDRTVVSEKPFRVEYSLTDRGRSLEPVIIAMRDWGREHLTAPEDQ</sequence>
<evidence type="ECO:0000256" key="2">
    <source>
        <dbReference type="ARBA" id="ARBA00023125"/>
    </source>
</evidence>
<dbReference type="PANTHER" id="PTHR33204:SF18">
    <property type="entry name" value="TRANSCRIPTIONAL REGULATORY PROTEIN"/>
    <property type="match status" value="1"/>
</dbReference>
<organism evidence="5 6">
    <name type="scientific">Halorubrum ezzemoulense</name>
    <name type="common">Halorubrum chaoviator</name>
    <dbReference type="NCBI Taxonomy" id="337243"/>
    <lineage>
        <taxon>Archaea</taxon>
        <taxon>Methanobacteriati</taxon>
        <taxon>Methanobacteriota</taxon>
        <taxon>Stenosarchaea group</taxon>
        <taxon>Halobacteria</taxon>
        <taxon>Halobacteriales</taxon>
        <taxon>Haloferacaceae</taxon>
        <taxon>Halorubrum</taxon>
    </lineage>
</organism>
<reference evidence="6" key="1">
    <citation type="submission" date="2017-06" db="EMBL/GenBank/DDBJ databases">
        <authorList>
            <person name="Varghese N."/>
            <person name="Submissions S."/>
        </authorList>
    </citation>
    <scope>NUCLEOTIDE SEQUENCE [LARGE SCALE GENOMIC DNA]</scope>
    <source>
        <strain evidence="6">DSM 19316</strain>
    </source>
</reference>
<dbReference type="Gene3D" id="1.10.10.10">
    <property type="entry name" value="Winged helix-like DNA-binding domain superfamily/Winged helix DNA-binding domain"/>
    <property type="match status" value="1"/>
</dbReference>
<keyword evidence="2" id="KW-0238">DNA-binding</keyword>
<dbReference type="PANTHER" id="PTHR33204">
    <property type="entry name" value="TRANSCRIPTIONAL REGULATOR, MARR FAMILY"/>
    <property type="match status" value="1"/>
</dbReference>
<dbReference type="GO" id="GO:0003677">
    <property type="term" value="F:DNA binding"/>
    <property type="evidence" value="ECO:0007669"/>
    <property type="project" value="UniProtKB-KW"/>
</dbReference>
<feature type="domain" description="HTH hxlR-type" evidence="4">
    <location>
        <begin position="18"/>
        <end position="117"/>
    </location>
</feature>
<dbReference type="InterPro" id="IPR002577">
    <property type="entry name" value="HTH_HxlR"/>
</dbReference>
<dbReference type="PROSITE" id="PS51118">
    <property type="entry name" value="HTH_HXLR"/>
    <property type="match status" value="1"/>
</dbReference>
<dbReference type="RefSeq" id="WP_089308273.1">
    <property type="nucleotide sequence ID" value="NZ_FZNK01000002.1"/>
</dbReference>
<gene>
    <name evidence="5" type="ORF">SAMN06266787_102333</name>
</gene>
<evidence type="ECO:0000313" key="5">
    <source>
        <dbReference type="EMBL" id="SNR46260.1"/>
    </source>
</evidence>
<dbReference type="Proteomes" id="UP000198297">
    <property type="component" value="Unassembled WGS sequence"/>
</dbReference>
<keyword evidence="3" id="KW-0804">Transcription</keyword>
<evidence type="ECO:0000313" key="6">
    <source>
        <dbReference type="Proteomes" id="UP000198297"/>
    </source>
</evidence>
<dbReference type="Pfam" id="PF01638">
    <property type="entry name" value="HxlR"/>
    <property type="match status" value="1"/>
</dbReference>
<dbReference type="InterPro" id="IPR036388">
    <property type="entry name" value="WH-like_DNA-bd_sf"/>
</dbReference>
<proteinExistence type="predicted"/>
<protein>
    <submittedName>
        <fullName evidence="5">Transcriptional regulator, HxlR family</fullName>
    </submittedName>
</protein>